<dbReference type="InterPro" id="IPR032675">
    <property type="entry name" value="LRR_dom_sf"/>
</dbReference>
<feature type="compositionally biased region" description="Basic and acidic residues" evidence="1">
    <location>
        <begin position="11"/>
        <end position="22"/>
    </location>
</feature>
<dbReference type="InterPro" id="IPR001611">
    <property type="entry name" value="Leu-rich_rpt"/>
</dbReference>
<gene>
    <name evidence="2" type="ORF">ETD86_31315</name>
</gene>
<dbReference type="Gene3D" id="3.80.10.10">
    <property type="entry name" value="Ribonuclease Inhibitor"/>
    <property type="match status" value="1"/>
</dbReference>
<dbReference type="SUPFAM" id="SSF52047">
    <property type="entry name" value="RNI-like"/>
    <property type="match status" value="1"/>
</dbReference>
<sequence>MTPLGPTPVIDHTEQPSHHESYHEEYAGLPVAHAPWLDEDGWGPQPEAGAVAWRLTGNEFDDDAPDEIEETLDWFFDHVDTTQVTALVIGQWQECYEHSSGMVVSRLAAESARLPALRAIFLGAITPEESEISWITQADITPLLEAFPKLERLEVRGGSELSLRPVRHDTLRMLRIETGGLGAGVVRAVAASDLPALELLELWLGVDRYGGDATIGDLVPILSGERLPALRHLRLQNAEFQDEIAAAVAAAPIVARLESLSLSMGALTDVGVEALLSGQPLTHLRRLDLDHNFLSSAMMERMAKALPTVDVVLTGNDRVDGAWRFVAVSE</sequence>
<protein>
    <submittedName>
        <fullName evidence="2">Leucine-rich repeat domain-containing protein</fullName>
    </submittedName>
</protein>
<comment type="caution">
    <text evidence="2">The sequence shown here is derived from an EMBL/GenBank/DDBJ whole genome shotgun (WGS) entry which is preliminary data.</text>
</comment>
<reference evidence="2 3" key="1">
    <citation type="submission" date="2019-05" db="EMBL/GenBank/DDBJ databases">
        <title>Draft genome sequence of Nonomuraea turkmeniaca DSM 43926.</title>
        <authorList>
            <person name="Saricaoglu S."/>
            <person name="Isik K."/>
        </authorList>
    </citation>
    <scope>NUCLEOTIDE SEQUENCE [LARGE SCALE GENOMIC DNA]</scope>
    <source>
        <strain evidence="2 3">DSM 43926</strain>
    </source>
</reference>
<evidence type="ECO:0000256" key="1">
    <source>
        <dbReference type="SAM" id="MobiDB-lite"/>
    </source>
</evidence>
<feature type="region of interest" description="Disordered" evidence="1">
    <location>
        <begin position="1"/>
        <end position="22"/>
    </location>
</feature>
<dbReference type="Proteomes" id="UP000309128">
    <property type="component" value="Unassembled WGS sequence"/>
</dbReference>
<dbReference type="NCBIfam" id="NF038076">
    <property type="entry name" value="fam_STM4015"/>
    <property type="match status" value="1"/>
</dbReference>
<dbReference type="RefSeq" id="WP_138670173.1">
    <property type="nucleotide sequence ID" value="NZ_VCKY01000126.1"/>
</dbReference>
<organism evidence="2 3">
    <name type="scientific">Nonomuraea turkmeniaca</name>
    <dbReference type="NCBI Taxonomy" id="103838"/>
    <lineage>
        <taxon>Bacteria</taxon>
        <taxon>Bacillati</taxon>
        <taxon>Actinomycetota</taxon>
        <taxon>Actinomycetes</taxon>
        <taxon>Streptosporangiales</taxon>
        <taxon>Streptosporangiaceae</taxon>
        <taxon>Nonomuraea</taxon>
    </lineage>
</organism>
<evidence type="ECO:0000313" key="3">
    <source>
        <dbReference type="Proteomes" id="UP000309128"/>
    </source>
</evidence>
<dbReference type="EMBL" id="VCKY01000126">
    <property type="protein sequence ID" value="TMR13056.1"/>
    <property type="molecule type" value="Genomic_DNA"/>
</dbReference>
<name>A0A5S4FTF2_9ACTN</name>
<dbReference type="InterPro" id="IPR047722">
    <property type="entry name" value="STM4015-like"/>
</dbReference>
<accession>A0A5S4FTF2</accession>
<evidence type="ECO:0000313" key="2">
    <source>
        <dbReference type="EMBL" id="TMR13056.1"/>
    </source>
</evidence>
<proteinExistence type="predicted"/>
<dbReference type="Pfam" id="PF13516">
    <property type="entry name" value="LRR_6"/>
    <property type="match status" value="1"/>
</dbReference>
<dbReference type="AlphaFoldDB" id="A0A5S4FTF2"/>
<dbReference type="OrthoDB" id="9781345at2"/>
<keyword evidence="3" id="KW-1185">Reference proteome</keyword>